<dbReference type="EMBL" id="MGJL01000001">
    <property type="protein sequence ID" value="OGN08592.1"/>
    <property type="molecule type" value="Genomic_DNA"/>
</dbReference>
<reference evidence="1 2" key="1">
    <citation type="journal article" date="2016" name="Nat. Commun.">
        <title>Thousands of microbial genomes shed light on interconnected biogeochemical processes in an aquifer system.</title>
        <authorList>
            <person name="Anantharaman K."/>
            <person name="Brown C.T."/>
            <person name="Hug L.A."/>
            <person name="Sharon I."/>
            <person name="Castelle C.J."/>
            <person name="Probst A.J."/>
            <person name="Thomas B.C."/>
            <person name="Singh A."/>
            <person name="Wilkins M.J."/>
            <person name="Karaoz U."/>
            <person name="Brodie E.L."/>
            <person name="Williams K.H."/>
            <person name="Hubbard S.S."/>
            <person name="Banfield J.F."/>
        </authorList>
    </citation>
    <scope>NUCLEOTIDE SEQUENCE [LARGE SCALE GENOMIC DNA]</scope>
</reference>
<dbReference type="Gene3D" id="2.60.40.10">
    <property type="entry name" value="Immunoglobulins"/>
    <property type="match status" value="1"/>
</dbReference>
<name>A0A1F8F622_9BACT</name>
<dbReference type="AlphaFoldDB" id="A0A1F8F622"/>
<evidence type="ECO:0000313" key="1">
    <source>
        <dbReference type="EMBL" id="OGN08592.1"/>
    </source>
</evidence>
<sequence length="819" mass="87022">MSNFLKGLLLVLIGVGVALSGYGLLAAPDSSDDLAYIDTTATDANEAEAYIEGEAYGVTDVPLVLDQIADNAQNLINSVSDVGLTVYSGFAKEKKKKETKINCDEQRRKCAGGNQEACRKVNDKCGNKKEEKKEEKKQKAGPAKITLDTVSVSHNGSPAGGEVIVADGDTLDVSVSFSVSGGSVKARKQLNIVGFCKDTYPYLDLTGGIFANGKLWKRAAGCGVVGAGNTKINFTGDKIEVTYTLQADASLILSGEVVRLMPGYFDKAGVSVKMGDDSVANPELAQNFCDNFGSGALSRFLTKSAQAFSGQVALTQPTNLPSSLPPETELAFPPPTIIVEPPIKGTCPTANADWRQLKGRWLKARGYYNAKGVPKSGPDRRAFSLSSVDLADGGTIRGSVQLTSASGFPYRQGSIVTSFGGFNHVRAVTLEGKNGVLMIEEREGTGQFKKLASIPATLQPGIFYPVTIKVTPDGGGEKVEASITSGGQTYSVSYTFPNKLKGPVGLTDVFSSVNFDNIQICQGAELCNFSVIIATPTPTSVITATPTPTSVITATPTPTATTSVISTPISNLAITTTSLPNGQRNQVYSARINATGGGNAEYEWNVSSGILPPGLKLSVAPISCLIAPCRTPAQITGVPTVGGVYNFKVTVKAADLSASKDFVISVTPLGQRPKPSDYGLKEGDIIGAADYGDPDIYIVNDYGLKRVFINPIIFSFYAHLSYGKVKRVTPEVRDAFETSGLFRNVEVNDPKVYALQVTGEDSGILHWVNMTGAQAVAQDSEFFQKIFGINNNEFNWLTNNGTTFGVPYTSLDQIPVYRR</sequence>
<dbReference type="Proteomes" id="UP000178023">
    <property type="component" value="Unassembled WGS sequence"/>
</dbReference>
<gene>
    <name evidence="1" type="ORF">A2750_03380</name>
</gene>
<accession>A0A1F8F622</accession>
<dbReference type="InterPro" id="IPR013783">
    <property type="entry name" value="Ig-like_fold"/>
</dbReference>
<proteinExistence type="predicted"/>
<organism evidence="1 2">
    <name type="scientific">Candidatus Yanofskybacteria bacterium RIFCSPHIGHO2_01_FULL_45_42</name>
    <dbReference type="NCBI Taxonomy" id="1802671"/>
    <lineage>
        <taxon>Bacteria</taxon>
        <taxon>Candidatus Yanofskyibacteriota</taxon>
    </lineage>
</organism>
<protein>
    <submittedName>
        <fullName evidence="1">Uncharacterized protein</fullName>
    </submittedName>
</protein>
<comment type="caution">
    <text evidence="1">The sequence shown here is derived from an EMBL/GenBank/DDBJ whole genome shotgun (WGS) entry which is preliminary data.</text>
</comment>
<evidence type="ECO:0000313" key="2">
    <source>
        <dbReference type="Proteomes" id="UP000178023"/>
    </source>
</evidence>